<gene>
    <name evidence="3" type="ORF">NAEGRDRAFT_61405</name>
</gene>
<dbReference type="OrthoDB" id="10516259at2759"/>
<evidence type="ECO:0000256" key="2">
    <source>
        <dbReference type="SAM" id="Phobius"/>
    </source>
</evidence>
<dbReference type="EMBL" id="GG738845">
    <property type="protein sequence ID" value="EFC50439.1"/>
    <property type="molecule type" value="Genomic_DNA"/>
</dbReference>
<feature type="transmembrane region" description="Helical" evidence="2">
    <location>
        <begin position="54"/>
        <end position="78"/>
    </location>
</feature>
<proteinExistence type="predicted"/>
<feature type="transmembrane region" description="Helical" evidence="2">
    <location>
        <begin position="161"/>
        <end position="185"/>
    </location>
</feature>
<dbReference type="Proteomes" id="UP000006671">
    <property type="component" value="Unassembled WGS sequence"/>
</dbReference>
<feature type="compositionally biased region" description="Low complexity" evidence="1">
    <location>
        <begin position="332"/>
        <end position="346"/>
    </location>
</feature>
<sequence length="364" mass="41548">MKSLCLNVTFCFHTFFEILQSLCHLLLFSTAIMFREHAERMNSHLLLNRSVMYLVIGVSLMLLILLKVFVWVSSILTFRKLSYRVETDYHPLSSDECSSVKLVERVNSRSWIQNIRLLYYIRKSIHSNIFVFALSTISFASMVSCVTLSILFILYYYTIEYVLITCITSLVVTILSIPINTFLFLHSFINESLNKLGHTAGESSNPQHDEENKFTHNTTIQTPRSTMSQDEKGNETSYESSILSGGDGYSIINSETSHLITSGGGGAIFERDHNSLEDKDENEARPFFTTSTSSSPMQIKLDHHHQQQFDNPLQGTSNFTNLVQDDPPQEIQKPQQVKPKNNNANNKKLKKKKKQNLAQIETLN</sequence>
<dbReference type="GeneID" id="8855370"/>
<dbReference type="VEuPathDB" id="AmoebaDB:NAEGRDRAFT_61405"/>
<feature type="region of interest" description="Disordered" evidence="1">
    <location>
        <begin position="199"/>
        <end position="241"/>
    </location>
</feature>
<dbReference type="InParanoid" id="D2UYA6"/>
<dbReference type="RefSeq" id="XP_002683183.1">
    <property type="nucleotide sequence ID" value="XM_002683137.1"/>
</dbReference>
<keyword evidence="2" id="KW-0812">Transmembrane</keyword>
<feature type="region of interest" description="Disordered" evidence="1">
    <location>
        <begin position="304"/>
        <end position="364"/>
    </location>
</feature>
<feature type="transmembrane region" description="Helical" evidence="2">
    <location>
        <begin position="12"/>
        <end position="34"/>
    </location>
</feature>
<name>D2UYA6_NAEGR</name>
<reference evidence="3 4" key="1">
    <citation type="journal article" date="2010" name="Cell">
        <title>The genome of Naegleria gruberi illuminates early eukaryotic versatility.</title>
        <authorList>
            <person name="Fritz-Laylin L.K."/>
            <person name="Prochnik S.E."/>
            <person name="Ginger M.L."/>
            <person name="Dacks J.B."/>
            <person name="Carpenter M.L."/>
            <person name="Field M.C."/>
            <person name="Kuo A."/>
            <person name="Paredez A."/>
            <person name="Chapman J."/>
            <person name="Pham J."/>
            <person name="Shu S."/>
            <person name="Neupane R."/>
            <person name="Cipriano M."/>
            <person name="Mancuso J."/>
            <person name="Tu H."/>
            <person name="Salamov A."/>
            <person name="Lindquist E."/>
            <person name="Shapiro H."/>
            <person name="Lucas S."/>
            <person name="Grigoriev I.V."/>
            <person name="Cande W.Z."/>
            <person name="Fulton C."/>
            <person name="Rokhsar D.S."/>
            <person name="Dawson S.C."/>
        </authorList>
    </citation>
    <scope>NUCLEOTIDE SEQUENCE [LARGE SCALE GENOMIC DNA]</scope>
    <source>
        <strain evidence="3 4">NEG-M</strain>
    </source>
</reference>
<keyword evidence="2" id="KW-1133">Transmembrane helix</keyword>
<protein>
    <submittedName>
        <fullName evidence="3">Predicted protein</fullName>
    </submittedName>
</protein>
<accession>D2UYA6</accession>
<evidence type="ECO:0000313" key="3">
    <source>
        <dbReference type="EMBL" id="EFC50439.1"/>
    </source>
</evidence>
<dbReference type="KEGG" id="ngr:NAEGRDRAFT_61405"/>
<keyword evidence="2" id="KW-0472">Membrane</keyword>
<evidence type="ECO:0000256" key="1">
    <source>
        <dbReference type="SAM" id="MobiDB-lite"/>
    </source>
</evidence>
<evidence type="ECO:0000313" key="4">
    <source>
        <dbReference type="Proteomes" id="UP000006671"/>
    </source>
</evidence>
<feature type="transmembrane region" description="Helical" evidence="2">
    <location>
        <begin position="129"/>
        <end position="155"/>
    </location>
</feature>
<keyword evidence="4" id="KW-1185">Reference proteome</keyword>
<organism evidence="4">
    <name type="scientific">Naegleria gruberi</name>
    <name type="common">Amoeba</name>
    <dbReference type="NCBI Taxonomy" id="5762"/>
    <lineage>
        <taxon>Eukaryota</taxon>
        <taxon>Discoba</taxon>
        <taxon>Heterolobosea</taxon>
        <taxon>Tetramitia</taxon>
        <taxon>Eutetramitia</taxon>
        <taxon>Vahlkampfiidae</taxon>
        <taxon>Naegleria</taxon>
    </lineage>
</organism>
<dbReference type="AlphaFoldDB" id="D2UYA6"/>
<feature type="compositionally biased region" description="Polar residues" evidence="1">
    <location>
        <begin position="215"/>
        <end position="228"/>
    </location>
</feature>
<feature type="compositionally biased region" description="Polar residues" evidence="1">
    <location>
        <begin position="308"/>
        <end position="323"/>
    </location>
</feature>